<gene>
    <name evidence="2" type="ORF">JK635_20410</name>
</gene>
<evidence type="ECO:0000256" key="1">
    <source>
        <dbReference type="SAM" id="MobiDB-lite"/>
    </source>
</evidence>
<feature type="compositionally biased region" description="Basic and acidic residues" evidence="1">
    <location>
        <begin position="113"/>
        <end position="140"/>
    </location>
</feature>
<reference evidence="2 3" key="1">
    <citation type="submission" date="2021-01" db="EMBL/GenBank/DDBJ databases">
        <title>Genome public.</title>
        <authorList>
            <person name="Liu C."/>
            <person name="Sun Q."/>
        </authorList>
    </citation>
    <scope>NUCLEOTIDE SEQUENCE [LARGE SCALE GENOMIC DNA]</scope>
    <source>
        <strain evidence="2 3">YIM B02564</strain>
    </source>
</reference>
<protein>
    <submittedName>
        <fullName evidence="2">Uncharacterized protein</fullName>
    </submittedName>
</protein>
<dbReference type="EMBL" id="JAESWB010000341">
    <property type="protein sequence ID" value="MBL4954525.1"/>
    <property type="molecule type" value="Genomic_DNA"/>
</dbReference>
<comment type="caution">
    <text evidence="2">The sequence shown here is derived from an EMBL/GenBank/DDBJ whole genome shotgun (WGS) entry which is preliminary data.</text>
</comment>
<feature type="compositionally biased region" description="Basic and acidic residues" evidence="1">
    <location>
        <begin position="158"/>
        <end position="174"/>
    </location>
</feature>
<evidence type="ECO:0000313" key="2">
    <source>
        <dbReference type="EMBL" id="MBL4954525.1"/>
    </source>
</evidence>
<name>A0ABS1TX90_9BACI</name>
<proteinExistence type="predicted"/>
<evidence type="ECO:0000313" key="3">
    <source>
        <dbReference type="Proteomes" id="UP000623967"/>
    </source>
</evidence>
<accession>A0ABS1TX90</accession>
<feature type="non-terminal residue" evidence="2">
    <location>
        <position position="174"/>
    </location>
</feature>
<sequence>MLHGDDRPDSLVLQQQLARLVHEQVVQNRLDQAAALLADVPPLVHTIDAFGLPLDAMVEPDHLKRYRKLARKASKQASKQSRHSSTLPKAATASVERNGKTRTSGFLGKLSKVVHDTKARASKDVHRSGAARDRVPDVHRAFAQGQDDGLPDASPDQLDWKKQKRQESQDAVLK</sequence>
<feature type="non-terminal residue" evidence="2">
    <location>
        <position position="1"/>
    </location>
</feature>
<dbReference type="Proteomes" id="UP000623967">
    <property type="component" value="Unassembled WGS sequence"/>
</dbReference>
<feature type="compositionally biased region" description="Polar residues" evidence="1">
    <location>
        <begin position="75"/>
        <end position="87"/>
    </location>
</feature>
<organism evidence="2 3">
    <name type="scientific">Neobacillus paridis</name>
    <dbReference type="NCBI Taxonomy" id="2803862"/>
    <lineage>
        <taxon>Bacteria</taxon>
        <taxon>Bacillati</taxon>
        <taxon>Bacillota</taxon>
        <taxon>Bacilli</taxon>
        <taxon>Bacillales</taxon>
        <taxon>Bacillaceae</taxon>
        <taxon>Neobacillus</taxon>
    </lineage>
</organism>
<dbReference type="RefSeq" id="WP_202655777.1">
    <property type="nucleotide sequence ID" value="NZ_JAESWB010000341.1"/>
</dbReference>
<keyword evidence="3" id="KW-1185">Reference proteome</keyword>
<feature type="region of interest" description="Disordered" evidence="1">
    <location>
        <begin position="70"/>
        <end position="174"/>
    </location>
</feature>